<evidence type="ECO:0000259" key="3">
    <source>
        <dbReference type="PROSITE" id="PS51462"/>
    </source>
</evidence>
<comment type="similarity">
    <text evidence="2">Belongs to the Nudix hydrolase family.</text>
</comment>
<dbReference type="InterPro" id="IPR020476">
    <property type="entry name" value="Nudix_hydrolase"/>
</dbReference>
<name>A0A1F5GYY8_9BACT</name>
<dbReference type="Proteomes" id="UP000176740">
    <property type="component" value="Unassembled WGS sequence"/>
</dbReference>
<dbReference type="InterPro" id="IPR015797">
    <property type="entry name" value="NUDIX_hydrolase-like_dom_sf"/>
</dbReference>
<dbReference type="CDD" id="cd18873">
    <property type="entry name" value="NUDIX_NadM_like"/>
    <property type="match status" value="1"/>
</dbReference>
<protein>
    <recommendedName>
        <fullName evidence="3">Nudix hydrolase domain-containing protein</fullName>
    </recommendedName>
</protein>
<dbReference type="PROSITE" id="PS51462">
    <property type="entry name" value="NUDIX"/>
    <property type="match status" value="1"/>
</dbReference>
<sequence length="147" mass="17018">MHCTFENDRKTSLRHVVVDAIVVKDGKIFLIRRGPHLTNGGKWAIPGGFLDRDETLEQAVIRELKEETGLKARSVKLFKFTDNPARKNEDRQNVAFVYIVEASGQIEFDLHEVTDAKWFDINNLPKENEFAFDHYETVKDFLKQHSS</sequence>
<dbReference type="InterPro" id="IPR000086">
    <property type="entry name" value="NUDIX_hydrolase_dom"/>
</dbReference>
<feature type="domain" description="Nudix hydrolase" evidence="3">
    <location>
        <begin position="13"/>
        <end position="142"/>
    </location>
</feature>
<dbReference type="SUPFAM" id="SSF55811">
    <property type="entry name" value="Nudix"/>
    <property type="match status" value="1"/>
</dbReference>
<reference evidence="4 5" key="1">
    <citation type="journal article" date="2016" name="Nat. Commun.">
        <title>Thousands of microbial genomes shed light on interconnected biogeochemical processes in an aquifer system.</title>
        <authorList>
            <person name="Anantharaman K."/>
            <person name="Brown C.T."/>
            <person name="Hug L.A."/>
            <person name="Sharon I."/>
            <person name="Castelle C.J."/>
            <person name="Probst A.J."/>
            <person name="Thomas B.C."/>
            <person name="Singh A."/>
            <person name="Wilkins M.J."/>
            <person name="Karaoz U."/>
            <person name="Brodie E.L."/>
            <person name="Williams K.H."/>
            <person name="Hubbard S.S."/>
            <person name="Banfield J.F."/>
        </authorList>
    </citation>
    <scope>NUCLEOTIDE SEQUENCE [LARGE SCALE GENOMIC DNA]</scope>
</reference>
<dbReference type="AlphaFoldDB" id="A0A1F5GYY8"/>
<evidence type="ECO:0000256" key="2">
    <source>
        <dbReference type="RuleBase" id="RU003476"/>
    </source>
</evidence>
<dbReference type="Pfam" id="PF00293">
    <property type="entry name" value="NUDIX"/>
    <property type="match status" value="1"/>
</dbReference>
<dbReference type="PRINTS" id="PR00502">
    <property type="entry name" value="NUDIXFAMILY"/>
</dbReference>
<dbReference type="GO" id="GO:0016787">
    <property type="term" value="F:hydrolase activity"/>
    <property type="evidence" value="ECO:0007669"/>
    <property type="project" value="UniProtKB-KW"/>
</dbReference>
<proteinExistence type="inferred from homology"/>
<evidence type="ECO:0000313" key="4">
    <source>
        <dbReference type="EMBL" id="OGD97078.1"/>
    </source>
</evidence>
<dbReference type="Gene3D" id="3.90.79.10">
    <property type="entry name" value="Nucleoside Triphosphate Pyrophosphohydrolase"/>
    <property type="match status" value="1"/>
</dbReference>
<dbReference type="PANTHER" id="PTHR43736">
    <property type="entry name" value="ADP-RIBOSE PYROPHOSPHATASE"/>
    <property type="match status" value="1"/>
</dbReference>
<gene>
    <name evidence="4" type="ORF">A3A49_00920</name>
</gene>
<dbReference type="PROSITE" id="PS00893">
    <property type="entry name" value="NUDIX_BOX"/>
    <property type="match status" value="1"/>
</dbReference>
<dbReference type="STRING" id="1797725.A3A49_00920"/>
<evidence type="ECO:0000313" key="5">
    <source>
        <dbReference type="Proteomes" id="UP000176740"/>
    </source>
</evidence>
<dbReference type="PANTHER" id="PTHR43736:SF1">
    <property type="entry name" value="DIHYDRONEOPTERIN TRIPHOSPHATE DIPHOSPHATASE"/>
    <property type="match status" value="1"/>
</dbReference>
<dbReference type="EMBL" id="MFBO01000039">
    <property type="protein sequence ID" value="OGD97078.1"/>
    <property type="molecule type" value="Genomic_DNA"/>
</dbReference>
<evidence type="ECO:0000256" key="1">
    <source>
        <dbReference type="ARBA" id="ARBA00022801"/>
    </source>
</evidence>
<keyword evidence="1 2" id="KW-0378">Hydrolase</keyword>
<dbReference type="InterPro" id="IPR020084">
    <property type="entry name" value="NUDIX_hydrolase_CS"/>
</dbReference>
<comment type="caution">
    <text evidence="4">The sequence shown here is derived from an EMBL/GenBank/DDBJ whole genome shotgun (WGS) entry which is preliminary data.</text>
</comment>
<accession>A0A1F5GYY8</accession>
<organism evidence="4 5">
    <name type="scientific">Candidatus Curtissbacteria bacterium RIFCSPLOWO2_01_FULL_38_11b</name>
    <dbReference type="NCBI Taxonomy" id="1797725"/>
    <lineage>
        <taxon>Bacteria</taxon>
        <taxon>Candidatus Curtissiibacteriota</taxon>
    </lineage>
</organism>